<accession>A0A1L7V209</accession>
<evidence type="ECO:0000313" key="1">
    <source>
        <dbReference type="EMBL" id="CZR33202.1"/>
    </source>
</evidence>
<reference evidence="2" key="1">
    <citation type="journal article" date="2016" name="Genome Biol. Evol.">
        <title>Comparative 'omics' of the Fusarium fujikuroi species complex highlights differences in genetic potential and metabolite synthesis.</title>
        <authorList>
            <person name="Niehaus E.-M."/>
            <person name="Muensterkoetter M."/>
            <person name="Proctor R.H."/>
            <person name="Brown D.W."/>
            <person name="Sharon A."/>
            <person name="Idan Y."/>
            <person name="Oren-Young L."/>
            <person name="Sieber C.M."/>
            <person name="Novak O."/>
            <person name="Pencik A."/>
            <person name="Tarkowska D."/>
            <person name="Hromadova K."/>
            <person name="Freeman S."/>
            <person name="Maymon M."/>
            <person name="Elazar M."/>
            <person name="Youssef S.A."/>
            <person name="El-Shabrawy E.S.M."/>
            <person name="Shalaby A.B.A."/>
            <person name="Houterman P."/>
            <person name="Brock N.L."/>
            <person name="Burkhardt I."/>
            <person name="Tsavkelova E.A."/>
            <person name="Dickschat J.S."/>
            <person name="Galuszka P."/>
            <person name="Gueldener U."/>
            <person name="Tudzynski B."/>
        </authorList>
    </citation>
    <scope>NUCLEOTIDE SEQUENCE [LARGE SCALE GENOMIC DNA]</scope>
    <source>
        <strain evidence="2">ET1</strain>
    </source>
</reference>
<evidence type="ECO:0008006" key="3">
    <source>
        <dbReference type="Google" id="ProtNLM"/>
    </source>
</evidence>
<dbReference type="VEuPathDB" id="FungiDB:FPRO_01835"/>
<dbReference type="EMBL" id="FJOF01000001">
    <property type="protein sequence ID" value="CZR33202.1"/>
    <property type="molecule type" value="Genomic_DNA"/>
</dbReference>
<dbReference type="RefSeq" id="XP_031074638.1">
    <property type="nucleotide sequence ID" value="XM_031227062.1"/>
</dbReference>
<name>A0A1L7V209_FUSPR</name>
<proteinExistence type="predicted"/>
<protein>
    <recommendedName>
        <fullName evidence="3">F-box domain-containing protein</fullName>
    </recommendedName>
</protein>
<organism evidence="1 2">
    <name type="scientific">Fusarium proliferatum (strain ET1)</name>
    <name type="common">Orchid endophyte fungus</name>
    <dbReference type="NCBI Taxonomy" id="1227346"/>
    <lineage>
        <taxon>Eukaryota</taxon>
        <taxon>Fungi</taxon>
        <taxon>Dikarya</taxon>
        <taxon>Ascomycota</taxon>
        <taxon>Pezizomycotina</taxon>
        <taxon>Sordariomycetes</taxon>
        <taxon>Hypocreomycetidae</taxon>
        <taxon>Hypocreales</taxon>
        <taxon>Nectriaceae</taxon>
        <taxon>Fusarium</taxon>
        <taxon>Fusarium fujikuroi species complex</taxon>
    </lineage>
</organism>
<gene>
    <name evidence="1" type="ORF">FPRO_01835</name>
</gene>
<sequence>MPQTDMYSSLLNTRSPVVVLHLLPPQLRVLALLLPQRLFNPILQWTPSPPSFNRRPSGPFLDGLAVELKEQIARLLDPIGLISLRQTNRHFLKIIKPQRQQFIERLLALECLPGHGGSLLPFTKCHGRPLWSDPGVLKTQTRPRWACTGCKRLLPYYHFQYKFLAEVIWQKPPTATPAIRTITSWEPGLGRIARAVTPLTPLPADGGRSIQDRYNLIVGDILAISPNELFNQIRNHNLDSFEGMHYGDFLRLITYSPENIRNLFLWNLVSMRSSFGSSRHHRKCNACQYESHVFNNATIASHDGMFGTERFPIISIENHMIISPLDRYFPGVLDTMQQGRPSKRFYQGVQHPWTLWMARCPRCTKWQELRAFRIGAGAGYWFQAWEPTMGQLTWDGVILTQEIFDKACCNACFMDQNGRSALAEHLCRWFVFLLEQQPEDVQSELRSEAGRFTTKYGEMTSPKRVHDLNQKILDFDCLRSLGESPWHLSPRLQLLLKDLFRMFGRAGDKFLSEKQSLQQTLQQHEEYLEWLVGCKGEVERNPDFLAKWALERGGEPL</sequence>
<evidence type="ECO:0000313" key="2">
    <source>
        <dbReference type="Proteomes" id="UP000183971"/>
    </source>
</evidence>
<dbReference type="AlphaFoldDB" id="A0A1L7V209"/>
<dbReference type="Proteomes" id="UP000183971">
    <property type="component" value="Unassembled WGS sequence"/>
</dbReference>
<comment type="caution">
    <text evidence="1">The sequence shown here is derived from an EMBL/GenBank/DDBJ whole genome shotgun (WGS) entry which is preliminary data.</text>
</comment>
<dbReference type="GeneID" id="42046722"/>
<keyword evidence="2" id="KW-1185">Reference proteome</keyword>